<feature type="repeat" description="TPR" evidence="1">
    <location>
        <begin position="545"/>
        <end position="578"/>
    </location>
</feature>
<gene>
    <name evidence="3" type="ORF">GMRT_13598</name>
</gene>
<dbReference type="Proteomes" id="UP000315496">
    <property type="component" value="Chromosome 1"/>
</dbReference>
<evidence type="ECO:0000313" key="4">
    <source>
        <dbReference type="Proteomes" id="UP000315496"/>
    </source>
</evidence>
<dbReference type="GO" id="GO:0019894">
    <property type="term" value="F:kinesin binding"/>
    <property type="evidence" value="ECO:0007669"/>
    <property type="project" value="TreeGrafter"/>
</dbReference>
<dbReference type="Pfam" id="PF14559">
    <property type="entry name" value="TPR_19"/>
    <property type="match status" value="1"/>
</dbReference>
<keyword evidence="3" id="KW-0969">Cilium</keyword>
<dbReference type="GO" id="GO:0036064">
    <property type="term" value="C:ciliary basal body"/>
    <property type="evidence" value="ECO:0007669"/>
    <property type="project" value="TreeGrafter"/>
</dbReference>
<dbReference type="PANTHER" id="PTHR44117:SF1">
    <property type="entry name" value="INTRAFLAGELLAR TRANSPORT PROTEIN 88 HOMOLOG"/>
    <property type="match status" value="1"/>
</dbReference>
<proteinExistence type="predicted"/>
<evidence type="ECO:0000256" key="2">
    <source>
        <dbReference type="SAM" id="MobiDB-lite"/>
    </source>
</evidence>
<protein>
    <submittedName>
        <fullName evidence="3">Intraflagellar transport protein IFT88</fullName>
    </submittedName>
</protein>
<dbReference type="OrthoDB" id="1926212at2759"/>
<dbReference type="Pfam" id="PF13432">
    <property type="entry name" value="TPR_16"/>
    <property type="match status" value="2"/>
</dbReference>
<dbReference type="GO" id="GO:0042073">
    <property type="term" value="P:intraciliary transport"/>
    <property type="evidence" value="ECO:0007669"/>
    <property type="project" value="TreeGrafter"/>
</dbReference>
<dbReference type="AlphaFoldDB" id="A0A4Z1T2Y7"/>
<dbReference type="InterPro" id="IPR011990">
    <property type="entry name" value="TPR-like_helical_dom_sf"/>
</dbReference>
<keyword evidence="4" id="KW-1185">Reference proteome</keyword>
<dbReference type="InterPro" id="IPR019734">
    <property type="entry name" value="TPR_rpt"/>
</dbReference>
<dbReference type="PANTHER" id="PTHR44117">
    <property type="entry name" value="INTRAFLAGELLAR TRANSPORT PROTEIN 88 HOMOLOG"/>
    <property type="match status" value="1"/>
</dbReference>
<feature type="repeat" description="TPR" evidence="1">
    <location>
        <begin position="477"/>
        <end position="510"/>
    </location>
</feature>
<keyword evidence="1" id="KW-0802">TPR repeat</keyword>
<name>A0A4Z1T2Y7_GIAMU</name>
<keyword evidence="3" id="KW-0282">Flagellum</keyword>
<dbReference type="GO" id="GO:0097730">
    <property type="term" value="C:non-motile cilium"/>
    <property type="evidence" value="ECO:0007669"/>
    <property type="project" value="TreeGrafter"/>
</dbReference>
<evidence type="ECO:0000256" key="1">
    <source>
        <dbReference type="PROSITE-ProRule" id="PRU00339"/>
    </source>
</evidence>
<feature type="repeat" description="TPR" evidence="1">
    <location>
        <begin position="143"/>
        <end position="176"/>
    </location>
</feature>
<evidence type="ECO:0000313" key="3">
    <source>
        <dbReference type="EMBL" id="TNJ30018.1"/>
    </source>
</evidence>
<dbReference type="GO" id="GO:0097546">
    <property type="term" value="C:ciliary base"/>
    <property type="evidence" value="ECO:0007669"/>
    <property type="project" value="TreeGrafter"/>
</dbReference>
<dbReference type="GO" id="GO:0005814">
    <property type="term" value="C:centriole"/>
    <property type="evidence" value="ECO:0007669"/>
    <property type="project" value="TreeGrafter"/>
</dbReference>
<dbReference type="Pfam" id="PF13431">
    <property type="entry name" value="TPR_17"/>
    <property type="match status" value="1"/>
</dbReference>
<dbReference type="EMBL" id="VDLU01000001">
    <property type="protein sequence ID" value="TNJ30018.1"/>
    <property type="molecule type" value="Genomic_DNA"/>
</dbReference>
<accession>A0A4Z1T2Y7</accession>
<dbReference type="SMART" id="SM00028">
    <property type="entry name" value="TPR"/>
    <property type="match status" value="10"/>
</dbReference>
<dbReference type="VEuPathDB" id="GiardiaDB:GMRT_13598"/>
<dbReference type="PROSITE" id="PS50005">
    <property type="entry name" value="TPR"/>
    <property type="match status" value="5"/>
</dbReference>
<dbReference type="SUPFAM" id="SSF48452">
    <property type="entry name" value="TPR-like"/>
    <property type="match status" value="3"/>
</dbReference>
<keyword evidence="3" id="KW-0966">Cell projection</keyword>
<feature type="region of interest" description="Disordered" evidence="2">
    <location>
        <begin position="770"/>
        <end position="803"/>
    </location>
</feature>
<reference evidence="3 4" key="1">
    <citation type="submission" date="2019-05" db="EMBL/GenBank/DDBJ databases">
        <title>The compact genome of Giardia muris reveals important steps in the evolution of intestinal protozoan parasites.</title>
        <authorList>
            <person name="Xu F."/>
            <person name="Jimenez-Gonzalez A."/>
            <person name="Einarsson E."/>
            <person name="Astvaldsson A."/>
            <person name="Peirasmaki D."/>
            <person name="Eckmann L."/>
            <person name="Andersson J.O."/>
            <person name="Svard S.G."/>
            <person name="Jerlstrom-Hultqvist J."/>
        </authorList>
    </citation>
    <scope>NUCLEOTIDE SEQUENCE [LARGE SCALE GENOMIC DNA]</scope>
    <source>
        <strain evidence="3 4">Roberts-Thomson</strain>
    </source>
</reference>
<dbReference type="Gene3D" id="1.25.40.10">
    <property type="entry name" value="Tetratricopeptide repeat domain"/>
    <property type="match status" value="2"/>
</dbReference>
<organism evidence="3 4">
    <name type="scientific">Giardia muris</name>
    <dbReference type="NCBI Taxonomy" id="5742"/>
    <lineage>
        <taxon>Eukaryota</taxon>
        <taxon>Metamonada</taxon>
        <taxon>Diplomonadida</taxon>
        <taxon>Hexamitidae</taxon>
        <taxon>Giardiinae</taxon>
        <taxon>Giardia</taxon>
    </lineage>
</organism>
<comment type="caution">
    <text evidence="3">The sequence shown here is derived from an EMBL/GenBank/DDBJ whole genome shotgun (WGS) entry which is preliminary data.</text>
</comment>
<sequence length="820" mass="91669">MAFTGTARPMTSMTAAGFTKNPMAAAGSASIFDKLPPEPPRDLPEQKADAMEVQIYKLIRDGMAAASRQDYATALGKIREAIKVEQRLSQHRNANGMADQINHELRLCVWMHLAQVQTLANQPDQALAVYEKLVKTAEAQTFAQIRFLMGNILHNQGQYQKALKNYRMALDHTPTEYPRLRQKIASNMAHSFIKLHKWQDAVDRIEENLIVSYSLASSSPSEPEKQNIYAMITRFDPLYTALIGYYALGSQEKMLDTYSRLIDASILISDHPDTIDIGDNPSMMAGKQNLMADAELYHLTSDDELDDLSKCNASLRHEHTNRILTSARLLAPMIAWEETQGYVRLIEILRVKGHHSLSLQVQMSMALTLLKKNNFEEATEVMCRVDREGLESALALGINVPASILQRTSNLSLEATAAVATNQEGDLHLLGIDPSVLGSNTVGGQSSQGSRADAGLLDMKHEETDTKKQPYATFVPRGVHTNISFIYYLKGDFETSARHAQIALEIDPNDAYAHINLGCTYAKLGQWDQALREFLKAQDINGDKVQATYNAGLVHHRQQNYQDAYENFKRVLVRIPNYGDAMYMAADCLARMARIDESIDQLNKLMNLYQTLHAQDPSVLVRLGELYALSGDEGQAAHQFKEAHRLVPFDLQIINWLGAHYVRNELYEQARTCFERASRVDTTTPKWLLMSAACLRKAKQYRDAALEYKRILRRFPTNIDALKNVVISLNSIGQHKEADEWAEKLSRLTNGSATETLNSADATDTALDAMAKQPQSRGATPLYGIRGPSSNREIVTDKPTTGPDNLFGDEDVACEFLADQ</sequence>
<feature type="compositionally biased region" description="Polar residues" evidence="2">
    <location>
        <begin position="788"/>
        <end position="803"/>
    </location>
</feature>
<dbReference type="GO" id="GO:1905515">
    <property type="term" value="P:non-motile cilium assembly"/>
    <property type="evidence" value="ECO:0007669"/>
    <property type="project" value="TreeGrafter"/>
</dbReference>
<feature type="repeat" description="TPR" evidence="1">
    <location>
        <begin position="617"/>
        <end position="650"/>
    </location>
</feature>
<feature type="repeat" description="TPR" evidence="1">
    <location>
        <begin position="511"/>
        <end position="544"/>
    </location>
</feature>
<dbReference type="FunFam" id="1.25.40.10:FF:002783">
    <property type="entry name" value="Intraflagellar transport particle protein IFT88"/>
    <property type="match status" value="1"/>
</dbReference>